<dbReference type="RefSeq" id="WP_147168089.1">
    <property type="nucleotide sequence ID" value="NZ_VOOR01000028.1"/>
</dbReference>
<comment type="caution">
    <text evidence="2">The sequence shown here is derived from an EMBL/GenBank/DDBJ whole genome shotgun (WGS) entry which is preliminary data.</text>
</comment>
<keyword evidence="1" id="KW-0732">Signal</keyword>
<sequence>MRHYFYLRLGSTLALFALLLAAGCKKDDCAAPGQDFIPDEVLDEIRANGQVLYSGTNPPRLSGSYRISPLNLVSSNFDDFLIPGHTFEDERVTFSNFNRDDLTLLVAFEQANTMGQEYGSFISGSGDRFTIYVRIESEDTEGHTTLITKVYSGIVADDGIRDMQQSLFMVDDRGDPNNAYIENGQGRLVEDGDGFSEAF</sequence>
<protein>
    <submittedName>
        <fullName evidence="2">Uncharacterized protein</fullName>
    </submittedName>
</protein>
<reference evidence="2 3" key="1">
    <citation type="submission" date="2019-08" db="EMBL/GenBank/DDBJ databases">
        <title>Genome of Phaeodactylibacter luteus.</title>
        <authorList>
            <person name="Bowman J.P."/>
        </authorList>
    </citation>
    <scope>NUCLEOTIDE SEQUENCE [LARGE SCALE GENOMIC DNA]</scope>
    <source>
        <strain evidence="2 3">KCTC 42180</strain>
    </source>
</reference>
<proteinExistence type="predicted"/>
<evidence type="ECO:0000313" key="3">
    <source>
        <dbReference type="Proteomes" id="UP000321580"/>
    </source>
</evidence>
<name>A0A5C6RLL8_9BACT</name>
<organism evidence="2 3">
    <name type="scientific">Phaeodactylibacter luteus</name>
    <dbReference type="NCBI Taxonomy" id="1564516"/>
    <lineage>
        <taxon>Bacteria</taxon>
        <taxon>Pseudomonadati</taxon>
        <taxon>Bacteroidota</taxon>
        <taxon>Saprospiria</taxon>
        <taxon>Saprospirales</taxon>
        <taxon>Haliscomenobacteraceae</taxon>
        <taxon>Phaeodactylibacter</taxon>
    </lineage>
</organism>
<feature type="signal peptide" evidence="1">
    <location>
        <begin position="1"/>
        <end position="22"/>
    </location>
</feature>
<evidence type="ECO:0000256" key="1">
    <source>
        <dbReference type="SAM" id="SignalP"/>
    </source>
</evidence>
<feature type="chain" id="PRO_5023137200" evidence="1">
    <location>
        <begin position="23"/>
        <end position="199"/>
    </location>
</feature>
<evidence type="ECO:0000313" key="2">
    <source>
        <dbReference type="EMBL" id="TXB62520.1"/>
    </source>
</evidence>
<dbReference type="EMBL" id="VOOR01000028">
    <property type="protein sequence ID" value="TXB62520.1"/>
    <property type="molecule type" value="Genomic_DNA"/>
</dbReference>
<accession>A0A5C6RLL8</accession>
<dbReference type="AlphaFoldDB" id="A0A5C6RLL8"/>
<dbReference type="OrthoDB" id="673254at2"/>
<gene>
    <name evidence="2" type="ORF">FRY97_13565</name>
</gene>
<dbReference type="PROSITE" id="PS51257">
    <property type="entry name" value="PROKAR_LIPOPROTEIN"/>
    <property type="match status" value="1"/>
</dbReference>
<dbReference type="Proteomes" id="UP000321580">
    <property type="component" value="Unassembled WGS sequence"/>
</dbReference>
<keyword evidence="3" id="KW-1185">Reference proteome</keyword>